<proteinExistence type="predicted"/>
<accession>A0A364NIZ6</accession>
<evidence type="ECO:0000259" key="7">
    <source>
        <dbReference type="Pfam" id="PF06271"/>
    </source>
</evidence>
<feature type="domain" description="RDD" evidence="7">
    <location>
        <begin position="19"/>
        <end position="140"/>
    </location>
</feature>
<dbReference type="PANTHER" id="PTHR36115:SF10">
    <property type="entry name" value="RDD DOMAIN-CONTAINING PROTEIN"/>
    <property type="match status" value="1"/>
</dbReference>
<protein>
    <submittedName>
        <fullName evidence="8">RDD family protein</fullName>
    </submittedName>
</protein>
<dbReference type="RefSeq" id="WP_112160004.1">
    <property type="nucleotide sequence ID" value="NZ_QKRX01000012.1"/>
</dbReference>
<evidence type="ECO:0000256" key="3">
    <source>
        <dbReference type="ARBA" id="ARBA00022692"/>
    </source>
</evidence>
<dbReference type="OrthoDB" id="9793824at2"/>
<feature type="transmembrane region" description="Helical" evidence="6">
    <location>
        <begin position="59"/>
        <end position="77"/>
    </location>
</feature>
<dbReference type="AlphaFoldDB" id="A0A364NIZ6"/>
<keyword evidence="5 6" id="KW-0472">Membrane</keyword>
<feature type="transmembrane region" description="Helical" evidence="6">
    <location>
        <begin position="25"/>
        <end position="47"/>
    </location>
</feature>
<gene>
    <name evidence="8" type="ORF">DN062_14380</name>
</gene>
<keyword evidence="9" id="KW-1185">Reference proteome</keyword>
<sequence>MLLNSQRPFRGPQSDMRPASLAKRLLAMLYDFMIIVAIWMITGFAAVGLNDGEAVEGPALKSALFIITFLFFGFFWTRNGQTLGMQAWRIRVQSLGGYKLTWTQSLLRFFLAALSILCFGLGYIWMLFNDEKLTWHDKLSESCVVQLPKIIDTKDAS</sequence>
<evidence type="ECO:0000256" key="1">
    <source>
        <dbReference type="ARBA" id="ARBA00004651"/>
    </source>
</evidence>
<evidence type="ECO:0000313" key="8">
    <source>
        <dbReference type="EMBL" id="RAU17098.1"/>
    </source>
</evidence>
<dbReference type="PANTHER" id="PTHR36115">
    <property type="entry name" value="PROLINE-RICH ANTIGEN HOMOLOG-RELATED"/>
    <property type="match status" value="1"/>
</dbReference>
<comment type="caution">
    <text evidence="8">The sequence shown here is derived from an EMBL/GenBank/DDBJ whole genome shotgun (WGS) entry which is preliminary data.</text>
</comment>
<dbReference type="Pfam" id="PF06271">
    <property type="entry name" value="RDD"/>
    <property type="match status" value="1"/>
</dbReference>
<evidence type="ECO:0000256" key="2">
    <source>
        <dbReference type="ARBA" id="ARBA00022475"/>
    </source>
</evidence>
<organism evidence="8 9">
    <name type="scientific">Nitrincola tibetensis</name>
    <dbReference type="NCBI Taxonomy" id="2219697"/>
    <lineage>
        <taxon>Bacteria</taxon>
        <taxon>Pseudomonadati</taxon>
        <taxon>Pseudomonadota</taxon>
        <taxon>Gammaproteobacteria</taxon>
        <taxon>Oceanospirillales</taxon>
        <taxon>Oceanospirillaceae</taxon>
        <taxon>Nitrincola</taxon>
    </lineage>
</organism>
<dbReference type="EMBL" id="QKRX01000012">
    <property type="protein sequence ID" value="RAU17098.1"/>
    <property type="molecule type" value="Genomic_DNA"/>
</dbReference>
<reference evidence="8 9" key="1">
    <citation type="submission" date="2018-06" db="EMBL/GenBank/DDBJ databases">
        <title>Nitrincola tibetense sp. nov., isolated from Lake XuguoCo on Tibetan Plateau.</title>
        <authorList>
            <person name="Xing P."/>
        </authorList>
    </citation>
    <scope>NUCLEOTIDE SEQUENCE [LARGE SCALE GENOMIC DNA]</scope>
    <source>
        <strain evidence="9">xg18</strain>
    </source>
</reference>
<comment type="subcellular location">
    <subcellularLocation>
        <location evidence="1">Cell membrane</location>
        <topology evidence="1">Multi-pass membrane protein</topology>
    </subcellularLocation>
</comment>
<evidence type="ECO:0000256" key="4">
    <source>
        <dbReference type="ARBA" id="ARBA00022989"/>
    </source>
</evidence>
<keyword evidence="3 6" id="KW-0812">Transmembrane</keyword>
<evidence type="ECO:0000256" key="5">
    <source>
        <dbReference type="ARBA" id="ARBA00023136"/>
    </source>
</evidence>
<evidence type="ECO:0000256" key="6">
    <source>
        <dbReference type="SAM" id="Phobius"/>
    </source>
</evidence>
<feature type="transmembrane region" description="Helical" evidence="6">
    <location>
        <begin position="109"/>
        <end position="128"/>
    </location>
</feature>
<keyword evidence="4 6" id="KW-1133">Transmembrane helix</keyword>
<dbReference type="Proteomes" id="UP000250744">
    <property type="component" value="Unassembled WGS sequence"/>
</dbReference>
<keyword evidence="2" id="KW-1003">Cell membrane</keyword>
<evidence type="ECO:0000313" key="9">
    <source>
        <dbReference type="Proteomes" id="UP000250744"/>
    </source>
</evidence>
<dbReference type="InterPro" id="IPR010432">
    <property type="entry name" value="RDD"/>
</dbReference>
<name>A0A364NIZ6_9GAMM</name>
<dbReference type="InterPro" id="IPR051791">
    <property type="entry name" value="Pra-immunoreactive"/>
</dbReference>
<dbReference type="GO" id="GO:0005886">
    <property type="term" value="C:plasma membrane"/>
    <property type="evidence" value="ECO:0007669"/>
    <property type="project" value="UniProtKB-SubCell"/>
</dbReference>